<keyword evidence="2" id="KW-1185">Reference proteome</keyword>
<dbReference type="EMBL" id="JAUSWH010000013">
    <property type="protein sequence ID" value="MDQ0457221.1"/>
    <property type="molecule type" value="Genomic_DNA"/>
</dbReference>
<dbReference type="Proteomes" id="UP001235269">
    <property type="component" value="Unassembled WGS sequence"/>
</dbReference>
<dbReference type="InterPro" id="IPR025833">
    <property type="entry name" value="GDYXXLXY"/>
</dbReference>
<proteinExistence type="predicted"/>
<name>A0ABU0IJ09_9HYPH</name>
<dbReference type="Pfam" id="PF14345">
    <property type="entry name" value="GDYXXLXY"/>
    <property type="match status" value="1"/>
</dbReference>
<dbReference type="RefSeq" id="WP_370878101.1">
    <property type="nucleotide sequence ID" value="NZ_JAUSWH010000013.1"/>
</dbReference>
<sequence>MMFTYDRRNRLFRLLSAAILIAALETVAIGAMIEHRARILRSGADVLLKTTAVDPRDLLRGDYVLLNYGISVIPEEKLVGERPSTPERLPLNVRLTAGADGFYQVEEASFETLPVRSGSVILQTEPFDFIPTMLTAGGVLHVRYGIERYYLPEGEGKEIEAARNAGDVTVDVRVSSGGQPQIRQLRLGGKPLHSEPLY</sequence>
<protein>
    <submittedName>
        <fullName evidence="1">Membrane-anchored protein</fullName>
    </submittedName>
</protein>
<organism evidence="1 2">
    <name type="scientific">Rhizobium paknamense</name>
    <dbReference type="NCBI Taxonomy" id="1206817"/>
    <lineage>
        <taxon>Bacteria</taxon>
        <taxon>Pseudomonadati</taxon>
        <taxon>Pseudomonadota</taxon>
        <taxon>Alphaproteobacteria</taxon>
        <taxon>Hyphomicrobiales</taxon>
        <taxon>Rhizobiaceae</taxon>
        <taxon>Rhizobium/Agrobacterium group</taxon>
        <taxon>Rhizobium</taxon>
    </lineage>
</organism>
<accession>A0ABU0IJ09</accession>
<gene>
    <name evidence="1" type="ORF">QO005_003570</name>
</gene>
<evidence type="ECO:0000313" key="1">
    <source>
        <dbReference type="EMBL" id="MDQ0457221.1"/>
    </source>
</evidence>
<evidence type="ECO:0000313" key="2">
    <source>
        <dbReference type="Proteomes" id="UP001235269"/>
    </source>
</evidence>
<comment type="caution">
    <text evidence="1">The sequence shown here is derived from an EMBL/GenBank/DDBJ whole genome shotgun (WGS) entry which is preliminary data.</text>
</comment>
<reference evidence="1 2" key="1">
    <citation type="submission" date="2023-07" db="EMBL/GenBank/DDBJ databases">
        <title>Genomic Encyclopedia of Type Strains, Phase IV (KMG-IV): sequencing the most valuable type-strain genomes for metagenomic binning, comparative biology and taxonomic classification.</title>
        <authorList>
            <person name="Goeker M."/>
        </authorList>
    </citation>
    <scope>NUCLEOTIDE SEQUENCE [LARGE SCALE GENOMIC DNA]</scope>
    <source>
        <strain evidence="1 2">DSM 100301</strain>
    </source>
</reference>